<feature type="region of interest" description="Disordered" evidence="1">
    <location>
        <begin position="214"/>
        <end position="252"/>
    </location>
</feature>
<evidence type="ECO:0000256" key="1">
    <source>
        <dbReference type="SAM" id="MobiDB-lite"/>
    </source>
</evidence>
<dbReference type="Proteomes" id="UP000585474">
    <property type="component" value="Unassembled WGS sequence"/>
</dbReference>
<keyword evidence="3" id="KW-1185">Reference proteome</keyword>
<evidence type="ECO:0000313" key="2">
    <source>
        <dbReference type="EMBL" id="GFZ15722.1"/>
    </source>
</evidence>
<gene>
    <name evidence="2" type="ORF">Acr_25g0001310</name>
</gene>
<dbReference type="AlphaFoldDB" id="A0A7J0GY43"/>
<evidence type="ECO:0000313" key="3">
    <source>
        <dbReference type="Proteomes" id="UP000585474"/>
    </source>
</evidence>
<organism evidence="2 3">
    <name type="scientific">Actinidia rufa</name>
    <dbReference type="NCBI Taxonomy" id="165716"/>
    <lineage>
        <taxon>Eukaryota</taxon>
        <taxon>Viridiplantae</taxon>
        <taxon>Streptophyta</taxon>
        <taxon>Embryophyta</taxon>
        <taxon>Tracheophyta</taxon>
        <taxon>Spermatophyta</taxon>
        <taxon>Magnoliopsida</taxon>
        <taxon>eudicotyledons</taxon>
        <taxon>Gunneridae</taxon>
        <taxon>Pentapetalae</taxon>
        <taxon>asterids</taxon>
        <taxon>Ericales</taxon>
        <taxon>Actinidiaceae</taxon>
        <taxon>Actinidia</taxon>
    </lineage>
</organism>
<reference evidence="2 3" key="1">
    <citation type="submission" date="2019-07" db="EMBL/GenBank/DDBJ databases">
        <title>De Novo Assembly of kiwifruit Actinidia rufa.</title>
        <authorList>
            <person name="Sugita-Konishi S."/>
            <person name="Sato K."/>
            <person name="Mori E."/>
            <person name="Abe Y."/>
            <person name="Kisaki G."/>
            <person name="Hamano K."/>
            <person name="Suezawa K."/>
            <person name="Otani M."/>
            <person name="Fukuda T."/>
            <person name="Manabe T."/>
            <person name="Gomi K."/>
            <person name="Tabuchi M."/>
            <person name="Akimitsu K."/>
            <person name="Kataoka I."/>
        </authorList>
    </citation>
    <scope>NUCLEOTIDE SEQUENCE [LARGE SCALE GENOMIC DNA]</scope>
    <source>
        <strain evidence="3">cv. Fuchu</strain>
    </source>
</reference>
<accession>A0A7J0GY43</accession>
<name>A0A7J0GY43_9ERIC</name>
<protein>
    <submittedName>
        <fullName evidence="2">Uncharacterized protein</fullName>
    </submittedName>
</protein>
<dbReference type="OrthoDB" id="1750920at2759"/>
<sequence length="442" mass="49127">MELNRAQLLVCDDRALEKFKVAHGIPTDVTIEHPGSNNIPHIVAERPDRISVHIWLIHQAGLQFPIRPMLKEVMAHCHLTFTQVSLNFVCTVLSVDTLMNILDKPFSASDMFHIYTVVWPKKESGNPLYNGNHYLRMTAFAFGHFLGITEVYPIGSTTSSNSIPTIIRRLFVLPTKESRDVEALLEYEPYYQHRIPRRTADFIRANLPPLRMEGRAPQREAFSPEVSGHEEGYATSSSGRSSPNHISKEEKEEASSQLILNRRWSQVVPTPDFEARDANYAFVVQAQGKAVAVEAALTKLQLAACGPVYERVFTRGANWAGDNYSRQLAKAHRGNYSRLSSVLAQSSANSLSCLAKRPLANASISHSSVNPGQPLKYCAQVHALPVYVLELDQLNECCPCSEDPNGIHSAIFVIPPAFTSCLLEARRTGDRPTQPSSAVVVE</sequence>
<feature type="compositionally biased region" description="Polar residues" evidence="1">
    <location>
        <begin position="234"/>
        <end position="245"/>
    </location>
</feature>
<proteinExistence type="predicted"/>
<dbReference type="EMBL" id="BJWL01000025">
    <property type="protein sequence ID" value="GFZ15722.1"/>
    <property type="molecule type" value="Genomic_DNA"/>
</dbReference>
<comment type="caution">
    <text evidence="2">The sequence shown here is derived from an EMBL/GenBank/DDBJ whole genome shotgun (WGS) entry which is preliminary data.</text>
</comment>